<dbReference type="Gene3D" id="1.10.472.80">
    <property type="entry name" value="Ypt/Rab-GAP domain of gyp1p, domain 3"/>
    <property type="match status" value="1"/>
</dbReference>
<name>A0A1E4T519_9ASCO</name>
<dbReference type="PANTHER" id="PTHR22957:SF27">
    <property type="entry name" value="TBC1 DOMAIN FAMILY MEMBER 13"/>
    <property type="match status" value="1"/>
</dbReference>
<organism evidence="2 3">
    <name type="scientific">[Candida] arabinofermentans NRRL YB-2248</name>
    <dbReference type="NCBI Taxonomy" id="983967"/>
    <lineage>
        <taxon>Eukaryota</taxon>
        <taxon>Fungi</taxon>
        <taxon>Dikarya</taxon>
        <taxon>Ascomycota</taxon>
        <taxon>Saccharomycotina</taxon>
        <taxon>Pichiomycetes</taxon>
        <taxon>Pichiales</taxon>
        <taxon>Pichiaceae</taxon>
        <taxon>Ogataea</taxon>
        <taxon>Ogataea/Candida clade</taxon>
    </lineage>
</organism>
<gene>
    <name evidence="2" type="ORF">CANARDRAFT_231038</name>
</gene>
<dbReference type="SMART" id="SM00164">
    <property type="entry name" value="TBC"/>
    <property type="match status" value="1"/>
</dbReference>
<dbReference type="SUPFAM" id="SSF47923">
    <property type="entry name" value="Ypt/Rab-GAP domain of gyp1p"/>
    <property type="match status" value="2"/>
</dbReference>
<dbReference type="OrthoDB" id="27140at2759"/>
<sequence>MSCLQLNKVSKPQGEVELNLGNLRRLREDYTTLRNEFQVPWNELPVDNEYYQTININDDHDITEGVSKKIELSRLRVQHDPLSLDDNTEHGNTITDLQTLETLITDVNRLFPEMPEYFINSLENRKRLIRILFNWWKLTGHSYSQGLHELVGLIFIVFQKECATTESFETVSFTKLENQVIELLDENFLEHDTFNVFNVLIGPVIEKYYKETSLLQETVKFDLRLFETDKFQYHLFKNKLKLDSTIWLIRYFRLLLIREIGVDNSVQLWDKLICFGYIQDHTKIDMTLLLPYLIILLLSMIKSRLIISDYGEALFLLLHYPIEHEGTSKPIGGLSLGASLMRFTFGDDSTKLDSPKNSKVDGGSYALSKKKSTRDFDRTRLEMKLAKKVNDAMKK</sequence>
<dbReference type="EMBL" id="KV453849">
    <property type="protein sequence ID" value="ODV86860.1"/>
    <property type="molecule type" value="Genomic_DNA"/>
</dbReference>
<proteinExistence type="predicted"/>
<dbReference type="Gene3D" id="1.10.8.270">
    <property type="entry name" value="putative rabgap domain of human tbc1 domain family member 14 like domains"/>
    <property type="match status" value="1"/>
</dbReference>
<evidence type="ECO:0000313" key="3">
    <source>
        <dbReference type="Proteomes" id="UP000094801"/>
    </source>
</evidence>
<protein>
    <recommendedName>
        <fullName evidence="1">Rab-GAP TBC domain-containing protein</fullName>
    </recommendedName>
</protein>
<dbReference type="GO" id="GO:0005096">
    <property type="term" value="F:GTPase activator activity"/>
    <property type="evidence" value="ECO:0007669"/>
    <property type="project" value="TreeGrafter"/>
</dbReference>
<keyword evidence="3" id="KW-1185">Reference proteome</keyword>
<dbReference type="AlphaFoldDB" id="A0A1E4T519"/>
<dbReference type="STRING" id="983967.A0A1E4T519"/>
<dbReference type="PROSITE" id="PS50086">
    <property type="entry name" value="TBC_RABGAP"/>
    <property type="match status" value="1"/>
</dbReference>
<dbReference type="PANTHER" id="PTHR22957">
    <property type="entry name" value="TBC1 DOMAIN FAMILY MEMBER GTPASE-ACTIVATING PROTEIN"/>
    <property type="match status" value="1"/>
</dbReference>
<accession>A0A1E4T519</accession>
<dbReference type="GO" id="GO:0006886">
    <property type="term" value="P:intracellular protein transport"/>
    <property type="evidence" value="ECO:0007669"/>
    <property type="project" value="TreeGrafter"/>
</dbReference>
<feature type="domain" description="Rab-GAP TBC" evidence="1">
    <location>
        <begin position="1"/>
        <end position="276"/>
    </location>
</feature>
<reference evidence="3" key="1">
    <citation type="submission" date="2016-04" db="EMBL/GenBank/DDBJ databases">
        <title>Comparative genomics of biotechnologically important yeasts.</title>
        <authorList>
            <consortium name="DOE Joint Genome Institute"/>
            <person name="Riley R."/>
            <person name="Haridas S."/>
            <person name="Wolfe K.H."/>
            <person name="Lopes M.R."/>
            <person name="Hittinger C.T."/>
            <person name="Goker M."/>
            <person name="Salamov A."/>
            <person name="Wisecaver J."/>
            <person name="Long T.M."/>
            <person name="Aerts A.L."/>
            <person name="Barry K."/>
            <person name="Choi C."/>
            <person name="Clum A."/>
            <person name="Coughlan A.Y."/>
            <person name="Deshpande S."/>
            <person name="Douglass A.P."/>
            <person name="Hanson S.J."/>
            <person name="Klenk H.-P."/>
            <person name="Labutti K."/>
            <person name="Lapidus A."/>
            <person name="Lindquist E."/>
            <person name="Lipzen A."/>
            <person name="Meier-Kolthoff J.P."/>
            <person name="Ohm R.A."/>
            <person name="Otillar R.P."/>
            <person name="Pangilinan J."/>
            <person name="Peng Y."/>
            <person name="Rokas A."/>
            <person name="Rosa C.A."/>
            <person name="Scheuner C."/>
            <person name="Sibirny A.A."/>
            <person name="Slot J.C."/>
            <person name="Stielow J.B."/>
            <person name="Sun H."/>
            <person name="Kurtzman C.P."/>
            <person name="Blackwell M."/>
            <person name="Grigoriev I.V."/>
            <person name="Jeffries T.W."/>
        </authorList>
    </citation>
    <scope>NUCLEOTIDE SEQUENCE [LARGE SCALE GENOMIC DNA]</scope>
    <source>
        <strain evidence="3">NRRL YB-2248</strain>
    </source>
</reference>
<evidence type="ECO:0000259" key="1">
    <source>
        <dbReference type="PROSITE" id="PS50086"/>
    </source>
</evidence>
<dbReference type="Proteomes" id="UP000094801">
    <property type="component" value="Unassembled WGS sequence"/>
</dbReference>
<evidence type="ECO:0000313" key="2">
    <source>
        <dbReference type="EMBL" id="ODV86860.1"/>
    </source>
</evidence>
<dbReference type="InterPro" id="IPR000195">
    <property type="entry name" value="Rab-GAP-TBC_dom"/>
</dbReference>
<dbReference type="Pfam" id="PF00566">
    <property type="entry name" value="RabGAP-TBC"/>
    <property type="match status" value="1"/>
</dbReference>
<dbReference type="InterPro" id="IPR035969">
    <property type="entry name" value="Rab-GAP_TBC_sf"/>
</dbReference>